<dbReference type="Gene3D" id="3.30.1360.30">
    <property type="entry name" value="GAD-like domain"/>
    <property type="match status" value="1"/>
</dbReference>
<organism evidence="11 12">
    <name type="scientific">Aphanomyces astaci</name>
    <name type="common">Crayfish plague agent</name>
    <dbReference type="NCBI Taxonomy" id="112090"/>
    <lineage>
        <taxon>Eukaryota</taxon>
        <taxon>Sar</taxon>
        <taxon>Stramenopiles</taxon>
        <taxon>Oomycota</taxon>
        <taxon>Saprolegniomycetes</taxon>
        <taxon>Saprolegniales</taxon>
        <taxon>Verrucalvaceae</taxon>
        <taxon>Aphanomyces</taxon>
    </lineage>
</organism>
<evidence type="ECO:0000313" key="11">
    <source>
        <dbReference type="EMBL" id="RHY15676.1"/>
    </source>
</evidence>
<keyword evidence="3" id="KW-0436">Ligase</keyword>
<comment type="similarity">
    <text evidence="1">Belongs to the class-II aminoacyl-tRNA synthetase family. Type 1 subfamily.</text>
</comment>
<dbReference type="GO" id="GO:0005524">
    <property type="term" value="F:ATP binding"/>
    <property type="evidence" value="ECO:0007669"/>
    <property type="project" value="UniProtKB-KW"/>
</dbReference>
<dbReference type="GO" id="GO:0006422">
    <property type="term" value="P:aspartyl-tRNA aminoacylation"/>
    <property type="evidence" value="ECO:0007669"/>
    <property type="project" value="TreeGrafter"/>
</dbReference>
<dbReference type="CDD" id="cd00463">
    <property type="entry name" value="Ribosomal_L31e"/>
    <property type="match status" value="1"/>
</dbReference>
<dbReference type="InterPro" id="IPR002312">
    <property type="entry name" value="Asp/Asn-tRNA-synth_IIb"/>
</dbReference>
<comment type="caution">
    <text evidence="11">The sequence shown here is derived from an EMBL/GenBank/DDBJ whole genome shotgun (WGS) entry which is preliminary data.</text>
</comment>
<protein>
    <recommendedName>
        <fullName evidence="10">Aminoacyl-transfer RNA synthetases class-II family profile domain-containing protein</fullName>
    </recommendedName>
</protein>
<keyword evidence="5" id="KW-0067">ATP-binding</keyword>
<dbReference type="GO" id="GO:1990904">
    <property type="term" value="C:ribonucleoprotein complex"/>
    <property type="evidence" value="ECO:0007669"/>
    <property type="project" value="UniProtKB-KW"/>
</dbReference>
<feature type="domain" description="Aminoacyl-transfer RNA synthetases class-II family profile" evidence="10">
    <location>
        <begin position="179"/>
        <end position="622"/>
    </location>
</feature>
<dbReference type="PRINTS" id="PR01042">
    <property type="entry name" value="TRNASYNTHASP"/>
</dbReference>
<dbReference type="SUPFAM" id="SSF54575">
    <property type="entry name" value="Ribosomal protein L31e"/>
    <property type="match status" value="1"/>
</dbReference>
<evidence type="ECO:0000256" key="5">
    <source>
        <dbReference type="ARBA" id="ARBA00022840"/>
    </source>
</evidence>
<dbReference type="NCBIfam" id="TIGR00459">
    <property type="entry name" value="aspS_bact"/>
    <property type="match status" value="1"/>
</dbReference>
<dbReference type="Pfam" id="PF01198">
    <property type="entry name" value="Ribosomal_L31e"/>
    <property type="match status" value="1"/>
</dbReference>
<dbReference type="PROSITE" id="PS01144">
    <property type="entry name" value="RIBOSOMAL_L31E"/>
    <property type="match status" value="1"/>
</dbReference>
<keyword evidence="9" id="KW-0687">Ribonucleoprotein</keyword>
<dbReference type="SMART" id="SM01380">
    <property type="entry name" value="Ribosomal_L31e"/>
    <property type="match status" value="1"/>
</dbReference>
<dbReference type="Gene3D" id="3.30.930.10">
    <property type="entry name" value="Bira Bifunctional Protein, Domain 2"/>
    <property type="match status" value="1"/>
</dbReference>
<keyword evidence="6" id="KW-0648">Protein biosynthesis</keyword>
<dbReference type="GO" id="GO:0003676">
    <property type="term" value="F:nucleic acid binding"/>
    <property type="evidence" value="ECO:0007669"/>
    <property type="project" value="InterPro"/>
</dbReference>
<dbReference type="GO" id="GO:0003735">
    <property type="term" value="F:structural constituent of ribosome"/>
    <property type="evidence" value="ECO:0007669"/>
    <property type="project" value="InterPro"/>
</dbReference>
<dbReference type="InterPro" id="IPR000054">
    <property type="entry name" value="Ribosomal_eL31"/>
</dbReference>
<dbReference type="PROSITE" id="PS50862">
    <property type="entry name" value="AA_TRNA_LIGASE_II"/>
    <property type="match status" value="1"/>
</dbReference>
<dbReference type="InterPro" id="IPR012340">
    <property type="entry name" value="NA-bd_OB-fold"/>
</dbReference>
<evidence type="ECO:0000256" key="1">
    <source>
        <dbReference type="ARBA" id="ARBA00006303"/>
    </source>
</evidence>
<gene>
    <name evidence="11" type="ORF">DYB36_000933</name>
</gene>
<dbReference type="InterPro" id="IPR020052">
    <property type="entry name" value="Ribosomal_eL31_CS"/>
</dbReference>
<dbReference type="VEuPathDB" id="FungiDB:H257_00698"/>
<keyword evidence="7" id="KW-0689">Ribosomal protein</keyword>
<dbReference type="EMBL" id="QUSZ01004139">
    <property type="protein sequence ID" value="RHY15676.1"/>
    <property type="molecule type" value="Genomic_DNA"/>
</dbReference>
<dbReference type="CDD" id="cd04317">
    <property type="entry name" value="EcAspRS_like_N"/>
    <property type="match status" value="1"/>
</dbReference>
<dbReference type="InterPro" id="IPR047089">
    <property type="entry name" value="Asp-tRNA-ligase_1_N"/>
</dbReference>
<evidence type="ECO:0000256" key="8">
    <source>
        <dbReference type="ARBA" id="ARBA00023146"/>
    </source>
</evidence>
<evidence type="ECO:0000313" key="12">
    <source>
        <dbReference type="Proteomes" id="UP000265427"/>
    </source>
</evidence>
<dbReference type="Proteomes" id="UP000265427">
    <property type="component" value="Unassembled WGS sequence"/>
</dbReference>
<evidence type="ECO:0000256" key="3">
    <source>
        <dbReference type="ARBA" id="ARBA00022598"/>
    </source>
</evidence>
<dbReference type="NCBIfam" id="NF001750">
    <property type="entry name" value="PRK00476.1"/>
    <property type="match status" value="1"/>
</dbReference>
<name>A0A397BB85_APHAT</name>
<dbReference type="Pfam" id="PF00152">
    <property type="entry name" value="tRNA-synt_2"/>
    <property type="match status" value="1"/>
</dbReference>
<reference evidence="11 12" key="1">
    <citation type="submission" date="2018-08" db="EMBL/GenBank/DDBJ databases">
        <title>Aphanomyces genome sequencing and annotation.</title>
        <authorList>
            <person name="Minardi D."/>
            <person name="Oidtmann B."/>
            <person name="Van Der Giezen M."/>
            <person name="Studholme D.J."/>
        </authorList>
    </citation>
    <scope>NUCLEOTIDE SEQUENCE [LARGE SCALE GENOMIC DNA]</scope>
    <source>
        <strain evidence="11 12">Kv</strain>
    </source>
</reference>
<proteinExistence type="inferred from homology"/>
<dbReference type="PANTHER" id="PTHR22594">
    <property type="entry name" value="ASPARTYL/LYSYL-TRNA SYNTHETASE"/>
    <property type="match status" value="1"/>
</dbReference>
<dbReference type="FunFam" id="3.10.440.10:FF:000001">
    <property type="entry name" value="60S ribosomal protein L31"/>
    <property type="match status" value="1"/>
</dbReference>
<dbReference type="SUPFAM" id="SSF55681">
    <property type="entry name" value="Class II aaRS and biotin synthetases"/>
    <property type="match status" value="1"/>
</dbReference>
<evidence type="ECO:0000256" key="2">
    <source>
        <dbReference type="ARBA" id="ARBA00010808"/>
    </source>
</evidence>
<evidence type="ECO:0000256" key="9">
    <source>
        <dbReference type="ARBA" id="ARBA00023274"/>
    </source>
</evidence>
<dbReference type="Pfam" id="PF01336">
    <property type="entry name" value="tRNA_anti-codon"/>
    <property type="match status" value="1"/>
</dbReference>
<dbReference type="GO" id="GO:0005739">
    <property type="term" value="C:mitochondrion"/>
    <property type="evidence" value="ECO:0007669"/>
    <property type="project" value="TreeGrafter"/>
</dbReference>
<sequence>MLAHPILLRGGIHHPTRTLSTHAFRSHTCGELRVDDIGKEIKLSGWVDAIRSFGPMTFVSIRDRHGTTQLVFGKDNHVDSANLLKPETVIRVTGQVPDLPTSYHKNPLNHDQVRGRPIDMVNANMGTGAVEVVVDSVDTLNTTSPLPLQVSTGSEVANEDTRLRHRYLDLRRPALQQNLALRSNVSMTARNYLCQLGFLEIETPTLFKSTPEGAREFLVPTRSKNQFYALTQSPQQYKQLLMVGGLDRYFQLARCYRDEGGRADRQPEFTQIDLEMSFVTQKDIMDGMVKSIWKCANVSLDHAFPIMSYSEAMDRFGVDKPDTRFGLELKDLSDIIPVDVFGSSTTTTSSSTDVVRAINVKQLAKGGFSRKDMADLEALAKRLSVDGRGVYAVKIEDNIKWKSSVAKKLSAAQLDQVNHRLDVEDDDVLLLTCGSYANVCTLLGRMRLQTSQLLYARGQLQEELDPFKYNHLWIVDFPMFEMDNDGLSATHHPFTAPREDDLAKLKALLATGKNAWEDPAMQNELLTIKAQHMDLVCNGWELGGGSIRLHSMELQQSVLQQVLNLPDIQVRATHQLPPVDIKMAKESTKKIKTSTVADVVSRDYTINLHKRLHGATFKKKAPKAVREIKKFAQKAMGTADVRIDSKLNKFVWSQGVRNIPYRVRVRLSRKRNEDEDAKEKLYTLVQHVQVSTYKGLSTENVEE</sequence>
<accession>A0A397BB85</accession>
<dbReference type="GO" id="GO:0004815">
    <property type="term" value="F:aspartate-tRNA ligase activity"/>
    <property type="evidence" value="ECO:0007669"/>
    <property type="project" value="TreeGrafter"/>
</dbReference>
<dbReference type="SUPFAM" id="SSF55261">
    <property type="entry name" value="GAD domain-like"/>
    <property type="match status" value="1"/>
</dbReference>
<dbReference type="GO" id="GO:0005840">
    <property type="term" value="C:ribosome"/>
    <property type="evidence" value="ECO:0007669"/>
    <property type="project" value="UniProtKB-KW"/>
</dbReference>
<dbReference type="InterPro" id="IPR006195">
    <property type="entry name" value="aa-tRNA-synth_II"/>
</dbReference>
<dbReference type="InterPro" id="IPR029351">
    <property type="entry name" value="GAD_dom"/>
</dbReference>
<dbReference type="Pfam" id="PF02938">
    <property type="entry name" value="GAD"/>
    <property type="match status" value="1"/>
</dbReference>
<dbReference type="Gene3D" id="2.40.50.140">
    <property type="entry name" value="Nucleic acid-binding proteins"/>
    <property type="match status" value="1"/>
</dbReference>
<dbReference type="VEuPathDB" id="FungiDB:H257_00699"/>
<evidence type="ECO:0000259" key="10">
    <source>
        <dbReference type="PROSITE" id="PS50862"/>
    </source>
</evidence>
<comment type="similarity">
    <text evidence="2">Belongs to the eukaryotic ribosomal protein eL31 family.</text>
</comment>
<evidence type="ECO:0000256" key="6">
    <source>
        <dbReference type="ARBA" id="ARBA00022917"/>
    </source>
</evidence>
<evidence type="ECO:0000256" key="4">
    <source>
        <dbReference type="ARBA" id="ARBA00022741"/>
    </source>
</evidence>
<dbReference type="InterPro" id="IPR023621">
    <property type="entry name" value="Ribosomal_eL31_dom_sf"/>
</dbReference>
<dbReference type="PANTHER" id="PTHR22594:SF5">
    <property type="entry name" value="ASPARTATE--TRNA LIGASE, MITOCHONDRIAL"/>
    <property type="match status" value="1"/>
</dbReference>
<dbReference type="AlphaFoldDB" id="A0A397BB85"/>
<keyword evidence="4" id="KW-0547">Nucleotide-binding</keyword>
<dbReference type="InterPro" id="IPR004115">
    <property type="entry name" value="GAD-like_sf"/>
</dbReference>
<keyword evidence="8" id="KW-0030">Aminoacyl-tRNA synthetase</keyword>
<evidence type="ECO:0000256" key="7">
    <source>
        <dbReference type="ARBA" id="ARBA00022980"/>
    </source>
</evidence>
<dbReference type="InterPro" id="IPR004524">
    <property type="entry name" value="Asp-tRNA-ligase_1"/>
</dbReference>
<dbReference type="InterPro" id="IPR004365">
    <property type="entry name" value="NA-bd_OB_tRNA"/>
</dbReference>
<dbReference type="SUPFAM" id="SSF50249">
    <property type="entry name" value="Nucleic acid-binding proteins"/>
    <property type="match status" value="1"/>
</dbReference>
<dbReference type="InterPro" id="IPR045864">
    <property type="entry name" value="aa-tRNA-synth_II/BPL/LPL"/>
</dbReference>
<dbReference type="Gene3D" id="3.10.440.10">
    <property type="match status" value="1"/>
</dbReference>
<dbReference type="InterPro" id="IPR004364">
    <property type="entry name" value="Aa-tRNA-synt_II"/>
</dbReference>